<evidence type="ECO:0008006" key="5">
    <source>
        <dbReference type="Google" id="ProtNLM"/>
    </source>
</evidence>
<dbReference type="Proteomes" id="UP000730739">
    <property type="component" value="Unassembled WGS sequence"/>
</dbReference>
<keyword evidence="2" id="KW-0812">Transmembrane</keyword>
<dbReference type="RefSeq" id="WP_209601536.1">
    <property type="nucleotide sequence ID" value="NZ_JAGILA010000002.1"/>
</dbReference>
<feature type="compositionally biased region" description="Basic and acidic residues" evidence="1">
    <location>
        <begin position="21"/>
        <end position="70"/>
    </location>
</feature>
<keyword evidence="4" id="KW-1185">Reference proteome</keyword>
<feature type="region of interest" description="Disordered" evidence="1">
    <location>
        <begin position="21"/>
        <end position="72"/>
    </location>
</feature>
<feature type="transmembrane region" description="Helical" evidence="2">
    <location>
        <begin position="184"/>
        <end position="202"/>
    </location>
</feature>
<organism evidence="3 4">
    <name type="scientific">Sinorhizobium kostiense</name>
    <dbReference type="NCBI Taxonomy" id="76747"/>
    <lineage>
        <taxon>Bacteria</taxon>
        <taxon>Pseudomonadati</taxon>
        <taxon>Pseudomonadota</taxon>
        <taxon>Alphaproteobacteria</taxon>
        <taxon>Hyphomicrobiales</taxon>
        <taxon>Rhizobiaceae</taxon>
        <taxon>Sinorhizobium/Ensifer group</taxon>
        <taxon>Sinorhizobium</taxon>
    </lineage>
</organism>
<name>A0ABS4QZ63_9HYPH</name>
<reference evidence="3 4" key="1">
    <citation type="submission" date="2021-03" db="EMBL/GenBank/DDBJ databases">
        <title>Genomic Encyclopedia of Type Strains, Phase IV (KMG-IV): sequencing the most valuable type-strain genomes for metagenomic binning, comparative biology and taxonomic classification.</title>
        <authorList>
            <person name="Goeker M."/>
        </authorList>
    </citation>
    <scope>NUCLEOTIDE SEQUENCE [LARGE SCALE GENOMIC DNA]</scope>
    <source>
        <strain evidence="3 4">DSM 13372</strain>
    </source>
</reference>
<protein>
    <recommendedName>
        <fullName evidence="5">Transmembrane protein</fullName>
    </recommendedName>
</protein>
<proteinExistence type="predicted"/>
<comment type="caution">
    <text evidence="3">The sequence shown here is derived from an EMBL/GenBank/DDBJ whole genome shotgun (WGS) entry which is preliminary data.</text>
</comment>
<dbReference type="EMBL" id="JAGILA010000002">
    <property type="protein sequence ID" value="MBP2235320.1"/>
    <property type="molecule type" value="Genomic_DNA"/>
</dbReference>
<evidence type="ECO:0000256" key="1">
    <source>
        <dbReference type="SAM" id="MobiDB-lite"/>
    </source>
</evidence>
<sequence length="267" mass="30407">MNQFATRVVPELRQIIRQKAIEEERKAREAEEKRGRDRREAELRRVARETQRSELAEAGRLKQEGDEGRSRLASTVKSFRSQTVRSGFLPETQDPGEAVLAARSDTISEARAELAEIEAAIANPSVSITRIRGIANRSLFFDYRRRSLLRVMGFMALDLFLVFVLSFVVVACAEVLGFAKDDGVGLATTIVGFSPLFLIWHYRRLRRRRIYLSDKPTKLRFEAAFRERVPVGGKPPKFRKADLPADFSEKIRALSTDLRAKEKARSP</sequence>
<evidence type="ECO:0000313" key="3">
    <source>
        <dbReference type="EMBL" id="MBP2235320.1"/>
    </source>
</evidence>
<evidence type="ECO:0000313" key="4">
    <source>
        <dbReference type="Proteomes" id="UP000730739"/>
    </source>
</evidence>
<keyword evidence="2" id="KW-1133">Transmembrane helix</keyword>
<feature type="transmembrane region" description="Helical" evidence="2">
    <location>
        <begin position="154"/>
        <end position="178"/>
    </location>
</feature>
<gene>
    <name evidence="3" type="ORF">J2Z31_001812</name>
</gene>
<evidence type="ECO:0000256" key="2">
    <source>
        <dbReference type="SAM" id="Phobius"/>
    </source>
</evidence>
<accession>A0ABS4QZ63</accession>
<keyword evidence="2" id="KW-0472">Membrane</keyword>